<evidence type="ECO:0000259" key="9">
    <source>
        <dbReference type="Pfam" id="PF13807"/>
    </source>
</evidence>
<dbReference type="InterPro" id="IPR003856">
    <property type="entry name" value="LPS_length_determ_N"/>
</dbReference>
<keyword evidence="5 7" id="KW-0472">Membrane</keyword>
<accession>A0ABR7D1V1</accession>
<evidence type="ECO:0000256" key="6">
    <source>
        <dbReference type="SAM" id="Coils"/>
    </source>
</evidence>
<feature type="domain" description="Tyrosine-protein kinase G-rich" evidence="9">
    <location>
        <begin position="289"/>
        <end position="358"/>
    </location>
</feature>
<keyword evidence="6" id="KW-0175">Coiled coil</keyword>
<evidence type="ECO:0000259" key="8">
    <source>
        <dbReference type="Pfam" id="PF02706"/>
    </source>
</evidence>
<keyword evidence="2" id="KW-1003">Cell membrane</keyword>
<name>A0ABR7D1V1_9BACT</name>
<evidence type="ECO:0000313" key="10">
    <source>
        <dbReference type="EMBL" id="MBC5621913.1"/>
    </source>
</evidence>
<gene>
    <name evidence="10" type="ORF">H8S64_12465</name>
</gene>
<evidence type="ECO:0000256" key="2">
    <source>
        <dbReference type="ARBA" id="ARBA00022475"/>
    </source>
</evidence>
<evidence type="ECO:0000313" key="11">
    <source>
        <dbReference type="Proteomes" id="UP000646484"/>
    </source>
</evidence>
<dbReference type="PANTHER" id="PTHR32309:SF13">
    <property type="entry name" value="FERRIC ENTEROBACTIN TRANSPORT PROTEIN FEPE"/>
    <property type="match status" value="1"/>
</dbReference>
<organism evidence="10 11">
    <name type="scientific">Butyricimonas hominis</name>
    <dbReference type="NCBI Taxonomy" id="2763032"/>
    <lineage>
        <taxon>Bacteria</taxon>
        <taxon>Pseudomonadati</taxon>
        <taxon>Bacteroidota</taxon>
        <taxon>Bacteroidia</taxon>
        <taxon>Bacteroidales</taxon>
        <taxon>Odoribacteraceae</taxon>
        <taxon>Butyricimonas</taxon>
    </lineage>
</organism>
<keyword evidence="4 7" id="KW-1133">Transmembrane helix</keyword>
<evidence type="ECO:0000256" key="1">
    <source>
        <dbReference type="ARBA" id="ARBA00004651"/>
    </source>
</evidence>
<keyword evidence="11" id="KW-1185">Reference proteome</keyword>
<evidence type="ECO:0000256" key="7">
    <source>
        <dbReference type="SAM" id="Phobius"/>
    </source>
</evidence>
<dbReference type="InterPro" id="IPR032807">
    <property type="entry name" value="GNVR"/>
</dbReference>
<feature type="transmembrane region" description="Helical" evidence="7">
    <location>
        <begin position="33"/>
        <end position="52"/>
    </location>
</feature>
<proteinExistence type="predicted"/>
<dbReference type="Pfam" id="PF13807">
    <property type="entry name" value="GNVR"/>
    <property type="match status" value="1"/>
</dbReference>
<dbReference type="Proteomes" id="UP000646484">
    <property type="component" value="Unassembled WGS sequence"/>
</dbReference>
<protein>
    <submittedName>
        <fullName evidence="10">Lipopolysaccharide biosynthesis protein</fullName>
    </submittedName>
</protein>
<dbReference type="PANTHER" id="PTHR32309">
    <property type="entry name" value="TYROSINE-PROTEIN KINASE"/>
    <property type="match status" value="1"/>
</dbReference>
<evidence type="ECO:0000256" key="4">
    <source>
        <dbReference type="ARBA" id="ARBA00022989"/>
    </source>
</evidence>
<evidence type="ECO:0000256" key="3">
    <source>
        <dbReference type="ARBA" id="ARBA00022692"/>
    </source>
</evidence>
<feature type="transmembrane region" description="Helical" evidence="7">
    <location>
        <begin position="343"/>
        <end position="364"/>
    </location>
</feature>
<sequence length="378" mass="42152">MEQEIKRQTNQIPQDEEIDLVEVIRKLWKNRKLIIKITVVFMVIGVLVALFSPKEYSAGCTMVPQVGDKKASGGLSGLASMVGINLGSMGGGEVLAPTIYPKILASVPFKKELMATPLKFEEYEQPITLFDYYTKDEYKKFSLFGVVKKYTIGLPGVIIGAIRGEDTTQIMAEQGSAIQSLSKDEKEVAEILDKIVSLNVNDKDGYVQLSASMPEPLAVAQLAQQAQKLLQEYITRFKIEKVQSNLDFVQKQYDKAKERYEVRQDELAKFRDANKGFVSAVAKTREDMLTNEYNLAYSVYSELAKQLEQAEIAVNETTPILTVVEPVVVPVERSKPKRGLICVLFTFLGGFAGIGVVLGLPFLANTFGNDKLKKWIKE</sequence>
<comment type="subcellular location">
    <subcellularLocation>
        <location evidence="1">Cell membrane</location>
        <topology evidence="1">Multi-pass membrane protein</topology>
    </subcellularLocation>
</comment>
<keyword evidence="3 7" id="KW-0812">Transmembrane</keyword>
<dbReference type="RefSeq" id="WP_186976336.1">
    <property type="nucleotide sequence ID" value="NZ_JACOOH010000005.1"/>
</dbReference>
<reference evidence="10 11" key="1">
    <citation type="submission" date="2020-08" db="EMBL/GenBank/DDBJ databases">
        <title>Genome public.</title>
        <authorList>
            <person name="Liu C."/>
            <person name="Sun Q."/>
        </authorList>
    </citation>
    <scope>NUCLEOTIDE SEQUENCE [LARGE SCALE GENOMIC DNA]</scope>
    <source>
        <strain evidence="10 11">NSJ-56</strain>
    </source>
</reference>
<dbReference type="Pfam" id="PF02706">
    <property type="entry name" value="Wzz"/>
    <property type="match status" value="1"/>
</dbReference>
<feature type="coiled-coil region" evidence="6">
    <location>
        <begin position="239"/>
        <end position="273"/>
    </location>
</feature>
<comment type="caution">
    <text evidence="10">The sequence shown here is derived from an EMBL/GenBank/DDBJ whole genome shotgun (WGS) entry which is preliminary data.</text>
</comment>
<evidence type="ECO:0000256" key="5">
    <source>
        <dbReference type="ARBA" id="ARBA00023136"/>
    </source>
</evidence>
<feature type="domain" description="Polysaccharide chain length determinant N-terminal" evidence="8">
    <location>
        <begin position="16"/>
        <end position="69"/>
    </location>
</feature>
<dbReference type="InterPro" id="IPR050445">
    <property type="entry name" value="Bact_polysacc_biosynth/exp"/>
</dbReference>
<dbReference type="EMBL" id="JACOOH010000005">
    <property type="protein sequence ID" value="MBC5621913.1"/>
    <property type="molecule type" value="Genomic_DNA"/>
</dbReference>